<proteinExistence type="predicted"/>
<gene>
    <name evidence="1" type="ORF">I595_1750</name>
</gene>
<comment type="caution">
    <text evidence="1">The sequence shown here is derived from an EMBL/GenBank/DDBJ whole genome shotgun (WGS) entry which is preliminary data.</text>
</comment>
<reference evidence="1 2" key="1">
    <citation type="submission" date="2015-09" db="EMBL/GenBank/DDBJ databases">
        <title>Genome sequence of the marine flavobacterium Croceitalea dokdonensis DOKDO 023 that contains proton- and sodium-pumping rhodopsins.</title>
        <authorList>
            <person name="Kwon S.-K."/>
            <person name="Lee H.K."/>
            <person name="Kwak M.-J."/>
            <person name="Kim J.F."/>
        </authorList>
    </citation>
    <scope>NUCLEOTIDE SEQUENCE [LARGE SCALE GENOMIC DNA]</scope>
    <source>
        <strain evidence="1 2">DOKDO 023</strain>
    </source>
</reference>
<dbReference type="Proteomes" id="UP000050280">
    <property type="component" value="Unassembled WGS sequence"/>
</dbReference>
<dbReference type="Pfam" id="PF13030">
    <property type="entry name" value="DUF3891"/>
    <property type="match status" value="1"/>
</dbReference>
<dbReference type="OrthoDB" id="872894at2"/>
<dbReference type="STRING" id="1300341.I595_1750"/>
<accession>A0A0P7A607</accession>
<organism evidence="1 2">
    <name type="scientific">Croceitalea dokdonensis DOKDO 023</name>
    <dbReference type="NCBI Taxonomy" id="1300341"/>
    <lineage>
        <taxon>Bacteria</taxon>
        <taxon>Pseudomonadati</taxon>
        <taxon>Bacteroidota</taxon>
        <taxon>Flavobacteriia</taxon>
        <taxon>Flavobacteriales</taxon>
        <taxon>Flavobacteriaceae</taxon>
        <taxon>Croceitalea</taxon>
    </lineage>
</organism>
<sequence>MIVKQSNKGWRMIYQAAHGLLAGKIANELAHRLRPEHWLETLTAIIEHDDHQLNFDEKMYLNEIGVPIDFVPENTPNEKVTERAQRIYKKARIKSKYTAMLVSLHLEFLYGDMEDKEMREFLKTIGKDRQKFQKLYGLEAKKVQSTYQILRFCDRCSLILCKESLPTNQRSLEINTSIEGKTYYIYQSEKGHVMINPWPFEKENFLVAVEELLLQTAKFKDNQELQTALKGAKTVLLSWNFKKE</sequence>
<name>A0A0P7A607_9FLAO</name>
<dbReference type="InterPro" id="IPR024992">
    <property type="entry name" value="DUF3891"/>
</dbReference>
<evidence type="ECO:0000313" key="1">
    <source>
        <dbReference type="EMBL" id="KPM32101.1"/>
    </source>
</evidence>
<keyword evidence="2" id="KW-1185">Reference proteome</keyword>
<protein>
    <recommendedName>
        <fullName evidence="3">DUF3891 family protein</fullName>
    </recommendedName>
</protein>
<evidence type="ECO:0000313" key="2">
    <source>
        <dbReference type="Proteomes" id="UP000050280"/>
    </source>
</evidence>
<dbReference type="RefSeq" id="WP_054558904.1">
    <property type="nucleotide sequence ID" value="NZ_LDJX01000003.1"/>
</dbReference>
<dbReference type="AlphaFoldDB" id="A0A0P7A607"/>
<evidence type="ECO:0008006" key="3">
    <source>
        <dbReference type="Google" id="ProtNLM"/>
    </source>
</evidence>
<dbReference type="EMBL" id="LDJX01000003">
    <property type="protein sequence ID" value="KPM32101.1"/>
    <property type="molecule type" value="Genomic_DNA"/>
</dbReference>